<proteinExistence type="predicted"/>
<sequence>MIWRLKDFDFGYRRCFRIEETKKDASRLEMEYNGSACIKTRAYIRNNYGGIKSKPYYEDLGESGGDEGEKRGVYLGESVWIHAGTIDYRSHSSYAKTGRKI</sequence>
<reference evidence="1 2" key="1">
    <citation type="submission" date="2020-09" db="EMBL/GenBank/DDBJ databases">
        <title>De no assembly of potato wild relative species, Solanum commersonii.</title>
        <authorList>
            <person name="Cho K."/>
        </authorList>
    </citation>
    <scope>NUCLEOTIDE SEQUENCE [LARGE SCALE GENOMIC DNA]</scope>
    <source>
        <strain evidence="1">LZ3.2</strain>
        <tissue evidence="1">Leaf</tissue>
    </source>
</reference>
<comment type="caution">
    <text evidence="1">The sequence shown here is derived from an EMBL/GenBank/DDBJ whole genome shotgun (WGS) entry which is preliminary data.</text>
</comment>
<name>A0A9J5Y6I4_SOLCO</name>
<organism evidence="1 2">
    <name type="scientific">Solanum commersonii</name>
    <name type="common">Commerson's wild potato</name>
    <name type="synonym">Commerson's nightshade</name>
    <dbReference type="NCBI Taxonomy" id="4109"/>
    <lineage>
        <taxon>Eukaryota</taxon>
        <taxon>Viridiplantae</taxon>
        <taxon>Streptophyta</taxon>
        <taxon>Embryophyta</taxon>
        <taxon>Tracheophyta</taxon>
        <taxon>Spermatophyta</taxon>
        <taxon>Magnoliopsida</taxon>
        <taxon>eudicotyledons</taxon>
        <taxon>Gunneridae</taxon>
        <taxon>Pentapetalae</taxon>
        <taxon>asterids</taxon>
        <taxon>lamiids</taxon>
        <taxon>Solanales</taxon>
        <taxon>Solanaceae</taxon>
        <taxon>Solanoideae</taxon>
        <taxon>Solaneae</taxon>
        <taxon>Solanum</taxon>
    </lineage>
</organism>
<gene>
    <name evidence="1" type="ORF">H5410_037225</name>
</gene>
<protein>
    <submittedName>
        <fullName evidence="1">Uncharacterized protein</fullName>
    </submittedName>
</protein>
<dbReference type="EMBL" id="JACXVP010000007">
    <property type="protein sequence ID" value="KAG5595993.1"/>
    <property type="molecule type" value="Genomic_DNA"/>
</dbReference>
<dbReference type="Proteomes" id="UP000824120">
    <property type="component" value="Chromosome 7"/>
</dbReference>
<evidence type="ECO:0000313" key="1">
    <source>
        <dbReference type="EMBL" id="KAG5595993.1"/>
    </source>
</evidence>
<dbReference type="AlphaFoldDB" id="A0A9J5Y6I4"/>
<accession>A0A9J5Y6I4</accession>
<keyword evidence="2" id="KW-1185">Reference proteome</keyword>
<evidence type="ECO:0000313" key="2">
    <source>
        <dbReference type="Proteomes" id="UP000824120"/>
    </source>
</evidence>